<sequence length="49" mass="5955">MLSCKRNFTNAHMFLTRKYQDIVPMQYEMVYHGKILKSNRSKMRKTTNN</sequence>
<name>A0ABQ0MX52_9GAMM</name>
<dbReference type="Proteomes" id="UP000197068">
    <property type="component" value="Unassembled WGS sequence"/>
</dbReference>
<organism evidence="1 2">
    <name type="scientific">Colwellia marinimaniae</name>
    <dbReference type="NCBI Taxonomy" id="1513592"/>
    <lineage>
        <taxon>Bacteria</taxon>
        <taxon>Pseudomonadati</taxon>
        <taxon>Pseudomonadota</taxon>
        <taxon>Gammaproteobacteria</taxon>
        <taxon>Alteromonadales</taxon>
        <taxon>Colwelliaceae</taxon>
        <taxon>Colwellia</taxon>
    </lineage>
</organism>
<reference evidence="1 2" key="1">
    <citation type="submission" date="2017-06" db="EMBL/GenBank/DDBJ databases">
        <title>Whole Genome Sequences of Colwellia marinimaniae MTCD1.</title>
        <authorList>
            <person name="Kusumoto H."/>
            <person name="Inoue M."/>
            <person name="Tanikawa K."/>
            <person name="Maeji H."/>
            <person name="Cameron J.H."/>
            <person name="Bartlett D.H."/>
        </authorList>
    </citation>
    <scope>NUCLEOTIDE SEQUENCE [LARGE SCALE GENOMIC DNA]</scope>
    <source>
        <strain evidence="1 2">MTCD1</strain>
    </source>
</reference>
<keyword evidence="2" id="KW-1185">Reference proteome</keyword>
<accession>A0ABQ0MX52</accession>
<evidence type="ECO:0000313" key="2">
    <source>
        <dbReference type="Proteomes" id="UP000197068"/>
    </source>
</evidence>
<dbReference type="EMBL" id="BDQM01000022">
    <property type="protein sequence ID" value="GAW96935.1"/>
    <property type="molecule type" value="Genomic_DNA"/>
</dbReference>
<gene>
    <name evidence="1" type="ORF">MTCD1_02558</name>
</gene>
<comment type="caution">
    <text evidence="1">The sequence shown here is derived from an EMBL/GenBank/DDBJ whole genome shotgun (WGS) entry which is preliminary data.</text>
</comment>
<evidence type="ECO:0000313" key="1">
    <source>
        <dbReference type="EMBL" id="GAW96935.1"/>
    </source>
</evidence>
<protein>
    <submittedName>
        <fullName evidence="1">Uncharacterized protein</fullName>
    </submittedName>
</protein>
<proteinExistence type="predicted"/>